<dbReference type="InterPro" id="IPR054636">
    <property type="entry name" value="CydP"/>
</dbReference>
<proteinExistence type="predicted"/>
<feature type="transmembrane region" description="Helical" evidence="1">
    <location>
        <begin position="12"/>
        <end position="30"/>
    </location>
</feature>
<comment type="caution">
    <text evidence="2">The sequence shown here is derived from an EMBL/GenBank/DDBJ whole genome shotgun (WGS) entry which is preliminary data.</text>
</comment>
<keyword evidence="1" id="KW-1133">Transmembrane helix</keyword>
<reference evidence="2 3" key="1">
    <citation type="submission" date="2018-05" db="EMBL/GenBank/DDBJ databases">
        <title>Genomic Encyclopedia of Type Strains, Phase IV (KMG-IV): sequencing the most valuable type-strain genomes for metagenomic binning, comparative biology and taxonomic classification.</title>
        <authorList>
            <person name="Goeker M."/>
        </authorList>
    </citation>
    <scope>NUCLEOTIDE SEQUENCE [LARGE SCALE GENOMIC DNA]</scope>
    <source>
        <strain evidence="2 3">DSM 25134</strain>
    </source>
</reference>
<sequence>MKDKKKYRRDIAWVLIVKLILLTLLWSVFFRERPAVVPAKAATHWLQHEELAP</sequence>
<dbReference type="EMBL" id="QJKC01000035">
    <property type="protein sequence ID" value="PXX38614.1"/>
    <property type="molecule type" value="Genomic_DNA"/>
</dbReference>
<keyword evidence="3" id="KW-1185">Reference proteome</keyword>
<dbReference type="NCBIfam" id="NF045611">
    <property type="entry name" value="small_CydP"/>
    <property type="match status" value="1"/>
</dbReference>
<evidence type="ECO:0000313" key="2">
    <source>
        <dbReference type="EMBL" id="PXX38614.1"/>
    </source>
</evidence>
<evidence type="ECO:0000256" key="1">
    <source>
        <dbReference type="SAM" id="Phobius"/>
    </source>
</evidence>
<accession>A0A318ITU2</accession>
<keyword evidence="1" id="KW-0472">Membrane</keyword>
<dbReference type="RefSeq" id="WP_158527783.1">
    <property type="nucleotide sequence ID" value="NZ_LNQU01000201.1"/>
</dbReference>
<keyword evidence="1" id="KW-0812">Transmembrane</keyword>
<dbReference type="Proteomes" id="UP000248395">
    <property type="component" value="Unassembled WGS sequence"/>
</dbReference>
<gene>
    <name evidence="2" type="ORF">DFR38_13513</name>
</gene>
<dbReference type="AlphaFoldDB" id="A0A318ITU2"/>
<protein>
    <submittedName>
        <fullName evidence="2">Uncharacterized protein</fullName>
    </submittedName>
</protein>
<evidence type="ECO:0000313" key="3">
    <source>
        <dbReference type="Proteomes" id="UP000248395"/>
    </source>
</evidence>
<name>A0A318ITU2_9NEIS</name>
<organism evidence="2 3">
    <name type="scientific">Aquitalea magnusonii</name>
    <dbReference type="NCBI Taxonomy" id="332411"/>
    <lineage>
        <taxon>Bacteria</taxon>
        <taxon>Pseudomonadati</taxon>
        <taxon>Pseudomonadota</taxon>
        <taxon>Betaproteobacteria</taxon>
        <taxon>Neisseriales</taxon>
        <taxon>Chromobacteriaceae</taxon>
        <taxon>Aquitalea</taxon>
    </lineage>
</organism>